<dbReference type="OMA" id="ATIRLMC"/>
<organism evidence="3 4">
    <name type="scientific">Hypholoma sublateritium (strain FD-334 SS-4)</name>
    <dbReference type="NCBI Taxonomy" id="945553"/>
    <lineage>
        <taxon>Eukaryota</taxon>
        <taxon>Fungi</taxon>
        <taxon>Dikarya</taxon>
        <taxon>Basidiomycota</taxon>
        <taxon>Agaricomycotina</taxon>
        <taxon>Agaricomycetes</taxon>
        <taxon>Agaricomycetidae</taxon>
        <taxon>Agaricales</taxon>
        <taxon>Agaricineae</taxon>
        <taxon>Strophariaceae</taxon>
        <taxon>Hypholoma</taxon>
    </lineage>
</organism>
<evidence type="ECO:0000313" key="4">
    <source>
        <dbReference type="Proteomes" id="UP000054270"/>
    </source>
</evidence>
<feature type="compositionally biased region" description="Basic residues" evidence="1">
    <location>
        <begin position="121"/>
        <end position="142"/>
    </location>
</feature>
<name>A0A0D2NYV8_HYPSF</name>
<dbReference type="AlphaFoldDB" id="A0A0D2NYV8"/>
<protein>
    <recommendedName>
        <fullName evidence="2">Hyaluronan/mRNA-binding protein domain-containing protein</fullName>
    </recommendedName>
</protein>
<evidence type="ECO:0000256" key="1">
    <source>
        <dbReference type="SAM" id="MobiDB-lite"/>
    </source>
</evidence>
<dbReference type="Proteomes" id="UP000054270">
    <property type="component" value="Unassembled WGS sequence"/>
</dbReference>
<evidence type="ECO:0000259" key="2">
    <source>
        <dbReference type="Pfam" id="PF04774"/>
    </source>
</evidence>
<feature type="region of interest" description="Disordered" evidence="1">
    <location>
        <begin position="1"/>
        <end position="142"/>
    </location>
</feature>
<dbReference type="Pfam" id="PF04774">
    <property type="entry name" value="HABP4_PAI-RBP1"/>
    <property type="match status" value="1"/>
</dbReference>
<dbReference type="EMBL" id="KN817540">
    <property type="protein sequence ID" value="KJA23914.1"/>
    <property type="molecule type" value="Genomic_DNA"/>
</dbReference>
<feature type="compositionally biased region" description="Basic and acidic residues" evidence="1">
    <location>
        <begin position="42"/>
        <end position="59"/>
    </location>
</feature>
<keyword evidence="4" id="KW-1185">Reference proteome</keyword>
<dbReference type="OrthoDB" id="2562681at2759"/>
<sequence length="142" mass="15168">MTRTARAAYPRAVIKDRSESRTGTYDMARKSGAGQHNWGSLADERQLESAALDDARLDEAAGEEPAPAVDLASSTSSVQSASPPAKPAMARSASSGMTPAELEQARLFRKTALKGANDRPHSHRTHLGGGRRRAAPRHPKLN</sequence>
<evidence type="ECO:0000313" key="3">
    <source>
        <dbReference type="EMBL" id="KJA23914.1"/>
    </source>
</evidence>
<reference evidence="4" key="1">
    <citation type="submission" date="2014-04" db="EMBL/GenBank/DDBJ databases">
        <title>Evolutionary Origins and Diversification of the Mycorrhizal Mutualists.</title>
        <authorList>
            <consortium name="DOE Joint Genome Institute"/>
            <consortium name="Mycorrhizal Genomics Consortium"/>
            <person name="Kohler A."/>
            <person name="Kuo A."/>
            <person name="Nagy L.G."/>
            <person name="Floudas D."/>
            <person name="Copeland A."/>
            <person name="Barry K.W."/>
            <person name="Cichocki N."/>
            <person name="Veneault-Fourrey C."/>
            <person name="LaButti K."/>
            <person name="Lindquist E.A."/>
            <person name="Lipzen A."/>
            <person name="Lundell T."/>
            <person name="Morin E."/>
            <person name="Murat C."/>
            <person name="Riley R."/>
            <person name="Ohm R."/>
            <person name="Sun H."/>
            <person name="Tunlid A."/>
            <person name="Henrissat B."/>
            <person name="Grigoriev I.V."/>
            <person name="Hibbett D.S."/>
            <person name="Martin F."/>
        </authorList>
    </citation>
    <scope>NUCLEOTIDE SEQUENCE [LARGE SCALE GENOMIC DNA]</scope>
    <source>
        <strain evidence="4">FD-334 SS-4</strain>
    </source>
</reference>
<feature type="domain" description="Hyaluronan/mRNA-binding protein" evidence="2">
    <location>
        <begin position="19"/>
        <end position="73"/>
    </location>
</feature>
<accession>A0A0D2NYV8</accession>
<proteinExistence type="predicted"/>
<feature type="compositionally biased region" description="Low complexity" evidence="1">
    <location>
        <begin position="72"/>
        <end position="83"/>
    </location>
</feature>
<dbReference type="STRING" id="945553.A0A0D2NYV8"/>
<gene>
    <name evidence="3" type="ORF">HYPSUDRAFT_39429</name>
</gene>
<dbReference type="InterPro" id="IPR006861">
    <property type="entry name" value="HABP4_PAIRBP1-bd"/>
</dbReference>